<dbReference type="EMBL" id="JBBNAE010000008">
    <property type="protein sequence ID" value="KAK9103681.1"/>
    <property type="molecule type" value="Genomic_DNA"/>
</dbReference>
<sequence length="73" mass="8355">MLDSFCFCGRCLDRKKEGELFLLFWDLPNCCCSYNLTCRKSSCAANSLIMILPGLYLAQYLDHHIESLVQISV</sequence>
<comment type="caution">
    <text evidence="1">The sequence shown here is derived from an EMBL/GenBank/DDBJ whole genome shotgun (WGS) entry which is preliminary data.</text>
</comment>
<evidence type="ECO:0000313" key="1">
    <source>
        <dbReference type="EMBL" id="KAK9103681.1"/>
    </source>
</evidence>
<organism evidence="1 2">
    <name type="scientific">Stephania japonica</name>
    <dbReference type="NCBI Taxonomy" id="461633"/>
    <lineage>
        <taxon>Eukaryota</taxon>
        <taxon>Viridiplantae</taxon>
        <taxon>Streptophyta</taxon>
        <taxon>Embryophyta</taxon>
        <taxon>Tracheophyta</taxon>
        <taxon>Spermatophyta</taxon>
        <taxon>Magnoliopsida</taxon>
        <taxon>Ranunculales</taxon>
        <taxon>Menispermaceae</taxon>
        <taxon>Menispermoideae</taxon>
        <taxon>Cissampelideae</taxon>
        <taxon>Stephania</taxon>
    </lineage>
</organism>
<accession>A0AAP0I0P3</accession>
<name>A0AAP0I0P3_9MAGN</name>
<keyword evidence="2" id="KW-1185">Reference proteome</keyword>
<evidence type="ECO:0000313" key="2">
    <source>
        <dbReference type="Proteomes" id="UP001417504"/>
    </source>
</evidence>
<proteinExistence type="predicted"/>
<protein>
    <submittedName>
        <fullName evidence="1">Uncharacterized protein</fullName>
    </submittedName>
</protein>
<gene>
    <name evidence="1" type="ORF">Sjap_020935</name>
</gene>
<reference evidence="1 2" key="1">
    <citation type="submission" date="2024-01" db="EMBL/GenBank/DDBJ databases">
        <title>Genome assemblies of Stephania.</title>
        <authorList>
            <person name="Yang L."/>
        </authorList>
    </citation>
    <scope>NUCLEOTIDE SEQUENCE [LARGE SCALE GENOMIC DNA]</scope>
    <source>
        <strain evidence="1">QJT</strain>
        <tissue evidence="1">Leaf</tissue>
    </source>
</reference>
<dbReference type="Proteomes" id="UP001417504">
    <property type="component" value="Unassembled WGS sequence"/>
</dbReference>
<dbReference type="AlphaFoldDB" id="A0AAP0I0P3"/>